<proteinExistence type="predicted"/>
<name>A0A1H9KZV9_9RHOB</name>
<dbReference type="Gene3D" id="3.40.50.300">
    <property type="entry name" value="P-loop containing nucleotide triphosphate hydrolases"/>
    <property type="match status" value="1"/>
</dbReference>
<keyword evidence="2" id="KW-1185">Reference proteome</keyword>
<dbReference type="AlphaFoldDB" id="A0A1H9KZV9"/>
<reference evidence="1 2" key="1">
    <citation type="submission" date="2016-10" db="EMBL/GenBank/DDBJ databases">
        <authorList>
            <person name="de Groot N.N."/>
        </authorList>
    </citation>
    <scope>NUCLEOTIDE SEQUENCE [LARGE SCALE GENOMIC DNA]</scope>
    <source>
        <strain evidence="1 2">DSM 22007</strain>
    </source>
</reference>
<evidence type="ECO:0000313" key="2">
    <source>
        <dbReference type="Proteomes" id="UP000198634"/>
    </source>
</evidence>
<dbReference type="RefSeq" id="WP_090271335.1">
    <property type="nucleotide sequence ID" value="NZ_FOEP01000022.1"/>
</dbReference>
<organism evidence="1 2">
    <name type="scientific">Thalassovita taeanensis</name>
    <dbReference type="NCBI Taxonomy" id="657014"/>
    <lineage>
        <taxon>Bacteria</taxon>
        <taxon>Pseudomonadati</taxon>
        <taxon>Pseudomonadota</taxon>
        <taxon>Alphaproteobacteria</taxon>
        <taxon>Rhodobacterales</taxon>
        <taxon>Roseobacteraceae</taxon>
        <taxon>Thalassovita</taxon>
    </lineage>
</organism>
<accession>A0A1H9KZV9</accession>
<sequence>MSKVIIHIGTHKTATTTIQERFWSFAPEISDRGIVYPLLNHIPGHHGLTALWSPVGDEFELPQGAKATFEQICTDYADSDFTVVLSSEEFSRAGPRGGVNYKELRQHLEAFDEVQVVCVLRQQWSFMQSVYLELSKSISPPRPPVLLTPALNHGVFAGLWADYTMLLDRLEDAFGPENVTLMEFDACRKSEGGVMGSMLRFLGLNPEDEDLKPMMSGASNVSPPALASWAGNIVSEPKAAPAWLLRRAEHYLQQEYGLKAKHCLFTRVEFDRLKEHFDPLNAELVRRRKPYQPDFEFSPASREALSLFREDIGVTFWLHFCRNLAQEILSLEGVDFARK</sequence>
<dbReference type="Proteomes" id="UP000198634">
    <property type="component" value="Unassembled WGS sequence"/>
</dbReference>
<protein>
    <recommendedName>
        <fullName evidence="3">Sulfotransferase domain-containing protein</fullName>
    </recommendedName>
</protein>
<dbReference type="STRING" id="657014.SAMN04488092_1222"/>
<gene>
    <name evidence="1" type="ORF">SAMN04488092_1222</name>
</gene>
<dbReference type="SUPFAM" id="SSF52540">
    <property type="entry name" value="P-loop containing nucleoside triphosphate hydrolases"/>
    <property type="match status" value="1"/>
</dbReference>
<dbReference type="OrthoDB" id="7540582at2"/>
<evidence type="ECO:0008006" key="3">
    <source>
        <dbReference type="Google" id="ProtNLM"/>
    </source>
</evidence>
<evidence type="ECO:0000313" key="1">
    <source>
        <dbReference type="EMBL" id="SER04686.1"/>
    </source>
</evidence>
<dbReference type="EMBL" id="FOEP01000022">
    <property type="protein sequence ID" value="SER04686.1"/>
    <property type="molecule type" value="Genomic_DNA"/>
</dbReference>
<dbReference type="InterPro" id="IPR027417">
    <property type="entry name" value="P-loop_NTPase"/>
</dbReference>